<gene>
    <name evidence="1" type="ORF">LPTSP4_08420</name>
</gene>
<organism evidence="1 2">
    <name type="scientific">Leptospira ryugenii</name>
    <dbReference type="NCBI Taxonomy" id="1917863"/>
    <lineage>
        <taxon>Bacteria</taxon>
        <taxon>Pseudomonadati</taxon>
        <taxon>Spirochaetota</taxon>
        <taxon>Spirochaetia</taxon>
        <taxon>Leptospirales</taxon>
        <taxon>Leptospiraceae</taxon>
        <taxon>Leptospira</taxon>
    </lineage>
</organism>
<proteinExistence type="predicted"/>
<dbReference type="Proteomes" id="UP000245133">
    <property type="component" value="Unassembled WGS sequence"/>
</dbReference>
<accession>A0A2P2DXH1</accession>
<name>A0A2P2DXH1_9LEPT</name>
<dbReference type="AlphaFoldDB" id="A0A2P2DXH1"/>
<reference evidence="1 2" key="1">
    <citation type="submission" date="2018-02" db="EMBL/GenBank/DDBJ databases">
        <title>Novel Leptospira species isolated from soil and water in Japan.</title>
        <authorList>
            <person name="Nakao R."/>
            <person name="Masuzawa T."/>
        </authorList>
    </citation>
    <scope>NUCLEOTIDE SEQUENCE [LARGE SCALE GENOMIC DNA]</scope>
    <source>
        <strain evidence="1 2">YH101</strain>
    </source>
</reference>
<comment type="caution">
    <text evidence="1">The sequence shown here is derived from an EMBL/GenBank/DDBJ whole genome shotgun (WGS) entry which is preliminary data.</text>
</comment>
<sequence>MTRPFKVAAVVLVVEVADVKVLAVLVTALETDRVIVGVVTPESVRVCVNCIIVLLGETNSI</sequence>
<evidence type="ECO:0000313" key="1">
    <source>
        <dbReference type="EMBL" id="GBF49331.1"/>
    </source>
</evidence>
<evidence type="ECO:0000313" key="2">
    <source>
        <dbReference type="Proteomes" id="UP000245133"/>
    </source>
</evidence>
<dbReference type="EMBL" id="BFBB01000003">
    <property type="protein sequence ID" value="GBF49331.1"/>
    <property type="molecule type" value="Genomic_DNA"/>
</dbReference>
<keyword evidence="2" id="KW-1185">Reference proteome</keyword>
<protein>
    <submittedName>
        <fullName evidence="1">Uncharacterized protein</fullName>
    </submittedName>
</protein>